<organism evidence="2 3">
    <name type="scientific">Dyadobacter fermentans (strain ATCC 700827 / DSM 18053 / CIP 107007 / KCTC 52180 / NS114)</name>
    <dbReference type="NCBI Taxonomy" id="471854"/>
    <lineage>
        <taxon>Bacteria</taxon>
        <taxon>Pseudomonadati</taxon>
        <taxon>Bacteroidota</taxon>
        <taxon>Cytophagia</taxon>
        <taxon>Cytophagales</taxon>
        <taxon>Spirosomataceae</taxon>
        <taxon>Dyadobacter</taxon>
    </lineage>
</organism>
<proteinExistence type="predicted"/>
<dbReference type="Gene3D" id="1.20.120.330">
    <property type="entry name" value="Nucleotidyltransferases domain 2"/>
    <property type="match status" value="1"/>
</dbReference>
<feature type="domain" description="DUF5618" evidence="1">
    <location>
        <begin position="1"/>
        <end position="104"/>
    </location>
</feature>
<keyword evidence="3" id="KW-1185">Reference proteome</keyword>
<dbReference type="HOGENOM" id="CLU_161890_0_0_10"/>
<dbReference type="Proteomes" id="UP000002011">
    <property type="component" value="Chromosome"/>
</dbReference>
<dbReference type="EMBL" id="CP001619">
    <property type="protein sequence ID" value="ACT93897.1"/>
    <property type="molecule type" value="Genomic_DNA"/>
</dbReference>
<evidence type="ECO:0000313" key="2">
    <source>
        <dbReference type="EMBL" id="ACT93897.1"/>
    </source>
</evidence>
<reference evidence="2 3" key="1">
    <citation type="journal article" date="2009" name="Stand. Genomic Sci.">
        <title>Complete genome sequence of Dyadobacter fermentans type strain (NS114).</title>
        <authorList>
            <person name="Lang E."/>
            <person name="Lapidus A."/>
            <person name="Chertkov O."/>
            <person name="Brettin T."/>
            <person name="Detter J.C."/>
            <person name="Han C."/>
            <person name="Copeland A."/>
            <person name="Glavina Del Rio T."/>
            <person name="Nolan M."/>
            <person name="Chen F."/>
            <person name="Lucas S."/>
            <person name="Tice H."/>
            <person name="Cheng J.F."/>
            <person name="Land M."/>
            <person name="Hauser L."/>
            <person name="Chang Y.J."/>
            <person name="Jeffries C.D."/>
            <person name="Kopitz M."/>
            <person name="Bruce D."/>
            <person name="Goodwin L."/>
            <person name="Pitluck S."/>
            <person name="Ovchinnikova G."/>
            <person name="Pati A."/>
            <person name="Ivanova N."/>
            <person name="Mavrommatis K."/>
            <person name="Chen A."/>
            <person name="Palaniappan K."/>
            <person name="Chain P."/>
            <person name="Bristow J."/>
            <person name="Eisen J.A."/>
            <person name="Markowitz V."/>
            <person name="Hugenholtz P."/>
            <person name="Goker M."/>
            <person name="Rohde M."/>
            <person name="Kyrpides N.C."/>
            <person name="Klenk H.P."/>
        </authorList>
    </citation>
    <scope>NUCLEOTIDE SEQUENCE [LARGE SCALE GENOMIC DNA]</scope>
    <source>
        <strain evidence="3">ATCC 700827 / DSM 18053 / CIP 107007 / KCTC 52180 / NS114</strain>
    </source>
</reference>
<dbReference type="AlphaFoldDB" id="C6W2P3"/>
<name>C6W2P3_DYAFD</name>
<evidence type="ECO:0000259" key="1">
    <source>
        <dbReference type="Pfam" id="PF18498"/>
    </source>
</evidence>
<dbReference type="Pfam" id="PF18498">
    <property type="entry name" value="DUF5618"/>
    <property type="match status" value="1"/>
</dbReference>
<dbReference type="KEGG" id="dfe:Dfer_2680"/>
<gene>
    <name evidence="2" type="ordered locus">Dfer_2680</name>
</gene>
<dbReference type="STRING" id="471854.Dfer_2680"/>
<accession>C6W2P3</accession>
<evidence type="ECO:0000313" key="3">
    <source>
        <dbReference type="Proteomes" id="UP000002011"/>
    </source>
</evidence>
<dbReference type="InterPro" id="IPR040988">
    <property type="entry name" value="DUF5618"/>
</dbReference>
<sequence length="108" mass="12182">MLRKNEVDEDGIYNNRKHVKIAGNRAYSGVLTALDAVLGNKTSDRKTLDWYEEELTNIDPKILPYFLTAYDVLYLAMGYDGNLIAAISKEGLDIAEKIINWAEQRTAA</sequence>
<protein>
    <recommendedName>
        <fullName evidence="1">DUF5618 domain-containing protein</fullName>
    </recommendedName>
</protein>